<accession>A0A0E9UJJ2</accession>
<reference evidence="1" key="1">
    <citation type="submission" date="2014-11" db="EMBL/GenBank/DDBJ databases">
        <authorList>
            <person name="Amaro Gonzalez C."/>
        </authorList>
    </citation>
    <scope>NUCLEOTIDE SEQUENCE</scope>
</reference>
<dbReference type="AlphaFoldDB" id="A0A0E9UJJ2"/>
<reference evidence="1" key="2">
    <citation type="journal article" date="2015" name="Fish Shellfish Immunol.">
        <title>Early steps in the European eel (Anguilla anguilla)-Vibrio vulnificus interaction in the gills: Role of the RtxA13 toxin.</title>
        <authorList>
            <person name="Callol A."/>
            <person name="Pajuelo D."/>
            <person name="Ebbesson L."/>
            <person name="Teles M."/>
            <person name="MacKenzie S."/>
            <person name="Amaro C."/>
        </authorList>
    </citation>
    <scope>NUCLEOTIDE SEQUENCE</scope>
</reference>
<protein>
    <submittedName>
        <fullName evidence="1">Uncharacterized protein</fullName>
    </submittedName>
</protein>
<organism evidence="1">
    <name type="scientific">Anguilla anguilla</name>
    <name type="common">European freshwater eel</name>
    <name type="synonym">Muraena anguilla</name>
    <dbReference type="NCBI Taxonomy" id="7936"/>
    <lineage>
        <taxon>Eukaryota</taxon>
        <taxon>Metazoa</taxon>
        <taxon>Chordata</taxon>
        <taxon>Craniata</taxon>
        <taxon>Vertebrata</taxon>
        <taxon>Euteleostomi</taxon>
        <taxon>Actinopterygii</taxon>
        <taxon>Neopterygii</taxon>
        <taxon>Teleostei</taxon>
        <taxon>Anguilliformes</taxon>
        <taxon>Anguillidae</taxon>
        <taxon>Anguilla</taxon>
    </lineage>
</organism>
<name>A0A0E9UJJ2_ANGAN</name>
<dbReference type="EMBL" id="GBXM01043142">
    <property type="protein sequence ID" value="JAH65435.1"/>
    <property type="molecule type" value="Transcribed_RNA"/>
</dbReference>
<evidence type="ECO:0000313" key="1">
    <source>
        <dbReference type="EMBL" id="JAH65435.1"/>
    </source>
</evidence>
<proteinExistence type="predicted"/>
<sequence>MALATIAREAGFVKQK</sequence>